<dbReference type="InterPro" id="IPR001537">
    <property type="entry name" value="SpoU_MeTrfase"/>
</dbReference>
<dbReference type="InterPro" id="IPR029028">
    <property type="entry name" value="Alpha/beta_knot_MTases"/>
</dbReference>
<dbReference type="GO" id="GO:0032259">
    <property type="term" value="P:methylation"/>
    <property type="evidence" value="ECO:0007669"/>
    <property type="project" value="UniProtKB-KW"/>
</dbReference>
<dbReference type="PANTHER" id="PTHR43191:SF2">
    <property type="entry name" value="RRNA METHYLTRANSFERASE 3, MITOCHONDRIAL"/>
    <property type="match status" value="1"/>
</dbReference>
<dbReference type="InterPro" id="IPR029026">
    <property type="entry name" value="tRNA_m1G_MTases_N"/>
</dbReference>
<organism evidence="4 5">
    <name type="scientific">Plasmodium falciparum (isolate Camp / Malaysia)</name>
    <dbReference type="NCBI Taxonomy" id="5835"/>
    <lineage>
        <taxon>Eukaryota</taxon>
        <taxon>Sar</taxon>
        <taxon>Alveolata</taxon>
        <taxon>Apicomplexa</taxon>
        <taxon>Aconoidasida</taxon>
        <taxon>Haemosporida</taxon>
        <taxon>Plasmodiidae</taxon>
        <taxon>Plasmodium</taxon>
        <taxon>Plasmodium (Laverania)</taxon>
    </lineage>
</organism>
<keyword evidence="2" id="KW-0808">Transferase</keyword>
<dbReference type="CDD" id="cd18095">
    <property type="entry name" value="SpoU-like_rRNA-MTase"/>
    <property type="match status" value="1"/>
</dbReference>
<keyword evidence="1" id="KW-0489">Methyltransferase</keyword>
<dbReference type="FunFam" id="3.40.1280.10:FF:000037">
    <property type="entry name" value="RNA methyltransferase, putative"/>
    <property type="match status" value="1"/>
</dbReference>
<dbReference type="Gene3D" id="3.40.1280.10">
    <property type="match status" value="1"/>
</dbReference>
<dbReference type="AlphaFoldDB" id="A0A024XCI9"/>
<sequence length="384" mass="45397">MIIHNFFVSSFRQKVHNLNIFKRRNTKILFYSTINCNIINNEITPKEDSLKPHWINMDNNKKLKNKCVDDETYKNEEANLQNNEYLYISKKSRMMKYIIRLRKKKNFRKKNNSFFVKDSNTILHLSKNKNIQFEAVLGTNKDILNNFKNKQCTKLYYINKDILNYIFSDTLNVRRQDKNDAVAIIKIPCLSNKINNIKFLLVLDRIRYAYNLGKILNVAYSFNIDCLYYTKHTADPYNPKVMEITKGTHLNIPHIFGNYQELEQLCKEHKLIPIVAHTNGQNIDTFFKKNKIKNNNINGICLILGSESTGPHTDVFKYAHPIQLPMHEMTNSLNVFVAAKQKQKNYHSSNLIMLNFLFYRKNKNSKIALLFYLFKIGTFIFLQY</sequence>
<dbReference type="OMA" id="RGASFQI"/>
<evidence type="ECO:0000313" key="5">
    <source>
        <dbReference type="Proteomes" id="UP000030694"/>
    </source>
</evidence>
<accession>A0A024XCI9</accession>
<reference evidence="4 5" key="1">
    <citation type="submission" date="2013-02" db="EMBL/GenBank/DDBJ databases">
        <title>The Genome Annotation of Plasmodium falciparum CAMP/Malaysia.</title>
        <authorList>
            <consortium name="The Broad Institute Genome Sequencing Platform"/>
            <consortium name="The Broad Institute Genome Sequencing Center for Infectious Disease"/>
            <person name="Neafsey D."/>
            <person name="Hoffman S."/>
            <person name="Volkman S."/>
            <person name="Rosenthal P."/>
            <person name="Walker B."/>
            <person name="Young S.K."/>
            <person name="Zeng Q."/>
            <person name="Gargeya S."/>
            <person name="Fitzgerald M."/>
            <person name="Haas B."/>
            <person name="Abouelleil A."/>
            <person name="Allen A.W."/>
            <person name="Alvarado L."/>
            <person name="Arachchi H.M."/>
            <person name="Berlin A.M."/>
            <person name="Chapman S.B."/>
            <person name="Gainer-Dewar J."/>
            <person name="Goldberg J."/>
            <person name="Griggs A."/>
            <person name="Gujja S."/>
            <person name="Hansen M."/>
            <person name="Howarth C."/>
            <person name="Imamovic A."/>
            <person name="Ireland A."/>
            <person name="Larimer J."/>
            <person name="McCowan C."/>
            <person name="Murphy C."/>
            <person name="Pearson M."/>
            <person name="Poon T.W."/>
            <person name="Priest M."/>
            <person name="Roberts A."/>
            <person name="Saif S."/>
            <person name="Shea T."/>
            <person name="Sisk P."/>
            <person name="Sykes S."/>
            <person name="Wortman J."/>
            <person name="Nusbaum C."/>
            <person name="Birren B."/>
        </authorList>
    </citation>
    <scope>NUCLEOTIDE SEQUENCE [LARGE SCALE GENOMIC DNA]</scope>
    <source>
        <strain evidence="4 5">CAMP/Malaysia</strain>
    </source>
</reference>
<evidence type="ECO:0000256" key="2">
    <source>
        <dbReference type="ARBA" id="ARBA00022679"/>
    </source>
</evidence>
<dbReference type="Proteomes" id="UP000030694">
    <property type="component" value="Unassembled WGS sequence"/>
</dbReference>
<dbReference type="EMBL" id="KI927480">
    <property type="protein sequence ID" value="ETW63199.1"/>
    <property type="molecule type" value="Genomic_DNA"/>
</dbReference>
<dbReference type="GO" id="GO:0008173">
    <property type="term" value="F:RNA methyltransferase activity"/>
    <property type="evidence" value="ECO:0007669"/>
    <property type="project" value="InterPro"/>
</dbReference>
<dbReference type="Pfam" id="PF00588">
    <property type="entry name" value="SpoU_methylase"/>
    <property type="match status" value="1"/>
</dbReference>
<name>A0A024XCI9_PLAFC</name>
<dbReference type="SUPFAM" id="SSF75217">
    <property type="entry name" value="alpha/beta knot"/>
    <property type="match status" value="1"/>
</dbReference>
<dbReference type="OrthoDB" id="270651at2759"/>
<reference evidence="4 5" key="2">
    <citation type="submission" date="2013-02" db="EMBL/GenBank/DDBJ databases">
        <title>The Genome Sequence of Plasmodium falciparum CAMP/Malaysia.</title>
        <authorList>
            <consortium name="The Broad Institute Genome Sequencing Platform"/>
            <consortium name="The Broad Institute Genome Sequencing Center for Infectious Disease"/>
            <person name="Neafsey D."/>
            <person name="Cheeseman I."/>
            <person name="Volkman S."/>
            <person name="Adams J."/>
            <person name="Walker B."/>
            <person name="Young S.K."/>
            <person name="Zeng Q."/>
            <person name="Gargeya S."/>
            <person name="Fitzgerald M."/>
            <person name="Haas B."/>
            <person name="Abouelleil A."/>
            <person name="Alvarado L."/>
            <person name="Arachchi H.M."/>
            <person name="Berlin A.M."/>
            <person name="Chapman S.B."/>
            <person name="Dewar J."/>
            <person name="Goldberg J."/>
            <person name="Griggs A."/>
            <person name="Gujja S."/>
            <person name="Hansen M."/>
            <person name="Howarth C."/>
            <person name="Imamovic A."/>
            <person name="Larimer J."/>
            <person name="McCowan C."/>
            <person name="Murphy C."/>
            <person name="Neiman D."/>
            <person name="Pearson M."/>
            <person name="Priest M."/>
            <person name="Roberts A."/>
            <person name="Saif S."/>
            <person name="Shea T."/>
            <person name="Sisk P."/>
            <person name="Sykes S."/>
            <person name="Wortman J."/>
            <person name="Nusbaum C."/>
            <person name="Birren B."/>
        </authorList>
    </citation>
    <scope>NUCLEOTIDE SEQUENCE [LARGE SCALE GENOMIC DNA]</scope>
    <source>
        <strain evidence="4 5">CAMP/Malaysia</strain>
    </source>
</reference>
<proteinExistence type="predicted"/>
<dbReference type="InterPro" id="IPR051259">
    <property type="entry name" value="rRNA_Methyltransferase"/>
</dbReference>
<protein>
    <recommendedName>
        <fullName evidence="3">tRNA/rRNA methyltransferase SpoU type domain-containing protein</fullName>
    </recommendedName>
</protein>
<evidence type="ECO:0000259" key="3">
    <source>
        <dbReference type="Pfam" id="PF00588"/>
    </source>
</evidence>
<gene>
    <name evidence="4" type="ORF">PFMC_01181</name>
</gene>
<feature type="domain" description="tRNA/rRNA methyltransferase SpoU type" evidence="3">
    <location>
        <begin position="199"/>
        <end position="339"/>
    </location>
</feature>
<evidence type="ECO:0000313" key="4">
    <source>
        <dbReference type="EMBL" id="ETW63199.1"/>
    </source>
</evidence>
<dbReference type="GO" id="GO:0003723">
    <property type="term" value="F:RNA binding"/>
    <property type="evidence" value="ECO:0007669"/>
    <property type="project" value="InterPro"/>
</dbReference>
<dbReference type="GO" id="GO:0006396">
    <property type="term" value="P:RNA processing"/>
    <property type="evidence" value="ECO:0007669"/>
    <property type="project" value="InterPro"/>
</dbReference>
<evidence type="ECO:0000256" key="1">
    <source>
        <dbReference type="ARBA" id="ARBA00022603"/>
    </source>
</evidence>
<dbReference type="PANTHER" id="PTHR43191">
    <property type="entry name" value="RRNA METHYLTRANSFERASE 3"/>
    <property type="match status" value="1"/>
</dbReference>